<sequence>MTQDTIIAICGTRQDLDAPVEPVLGRANFFHIANLRTGETQALPNPYKDMREGCGVLCAQFLAERGVHAVLTGNCGPRAARALREAGLSISYPHTGSVREAMESFRLKRTSSPQNPEAQPRIPD</sequence>
<dbReference type="PANTHER" id="PTHR42983">
    <property type="entry name" value="DINITROGENASE IRON-MOLYBDENUM COFACTOR PROTEIN-RELATED"/>
    <property type="match status" value="1"/>
</dbReference>
<dbReference type="EMBL" id="JAATJA010000004">
    <property type="protein sequence ID" value="NJB69257.1"/>
    <property type="molecule type" value="Genomic_DNA"/>
</dbReference>
<dbReference type="AlphaFoldDB" id="A0A846QQ01"/>
<dbReference type="SUPFAM" id="SSF53146">
    <property type="entry name" value="Nitrogenase accessory factor-like"/>
    <property type="match status" value="1"/>
</dbReference>
<dbReference type="InterPro" id="IPR003731">
    <property type="entry name" value="Di-Nase_FeMo-co_biosynth"/>
</dbReference>
<dbReference type="Gene3D" id="3.30.420.130">
    <property type="entry name" value="Dinitrogenase iron-molybdenum cofactor biosynthesis domain"/>
    <property type="match status" value="1"/>
</dbReference>
<evidence type="ECO:0000259" key="2">
    <source>
        <dbReference type="Pfam" id="PF02579"/>
    </source>
</evidence>
<dbReference type="PANTHER" id="PTHR42983:SF1">
    <property type="entry name" value="IRON-MOLYBDENUM PROTEIN"/>
    <property type="match status" value="1"/>
</dbReference>
<comment type="caution">
    <text evidence="3">The sequence shown here is derived from an EMBL/GenBank/DDBJ whole genome shotgun (WGS) entry which is preliminary data.</text>
</comment>
<reference evidence="3 4" key="1">
    <citation type="submission" date="2020-03" db="EMBL/GenBank/DDBJ databases">
        <title>Genomic Encyclopedia of Type Strains, Phase IV (KMG-IV): sequencing the most valuable type-strain genomes for metagenomic binning, comparative biology and taxonomic classification.</title>
        <authorList>
            <person name="Goeker M."/>
        </authorList>
    </citation>
    <scope>NUCLEOTIDE SEQUENCE [LARGE SCALE GENOMIC DNA]</scope>
    <source>
        <strain evidence="3 4">DSM 24233</strain>
    </source>
</reference>
<dbReference type="Proteomes" id="UP000580856">
    <property type="component" value="Unassembled WGS sequence"/>
</dbReference>
<name>A0A846QQ01_9BACT</name>
<dbReference type="InterPro" id="IPR036105">
    <property type="entry name" value="DiNase_FeMo-co_biosyn_sf"/>
</dbReference>
<evidence type="ECO:0000313" key="4">
    <source>
        <dbReference type="Proteomes" id="UP000580856"/>
    </source>
</evidence>
<keyword evidence="4" id="KW-1185">Reference proteome</keyword>
<feature type="region of interest" description="Disordered" evidence="1">
    <location>
        <begin position="105"/>
        <end position="124"/>
    </location>
</feature>
<dbReference type="RefSeq" id="WP_167942342.1">
    <property type="nucleotide sequence ID" value="NZ_JAATJA010000004.1"/>
</dbReference>
<proteinExistence type="predicted"/>
<protein>
    <submittedName>
        <fullName evidence="3">Putative Fe-Mo cluster-binding NifX family protein</fullName>
    </submittedName>
</protein>
<evidence type="ECO:0000256" key="1">
    <source>
        <dbReference type="SAM" id="MobiDB-lite"/>
    </source>
</evidence>
<organism evidence="3 4">
    <name type="scientific">Desulfobaculum xiamenense</name>
    <dbReference type="NCBI Taxonomy" id="995050"/>
    <lineage>
        <taxon>Bacteria</taxon>
        <taxon>Pseudomonadati</taxon>
        <taxon>Thermodesulfobacteriota</taxon>
        <taxon>Desulfovibrionia</taxon>
        <taxon>Desulfovibrionales</taxon>
        <taxon>Desulfovibrionaceae</taxon>
        <taxon>Desulfobaculum</taxon>
    </lineage>
</organism>
<dbReference type="Pfam" id="PF02579">
    <property type="entry name" value="Nitro_FeMo-Co"/>
    <property type="match status" value="1"/>
</dbReference>
<accession>A0A846QQ01</accession>
<evidence type="ECO:0000313" key="3">
    <source>
        <dbReference type="EMBL" id="NJB69257.1"/>
    </source>
</evidence>
<feature type="domain" description="Dinitrogenase iron-molybdenum cofactor biosynthesis" evidence="2">
    <location>
        <begin position="17"/>
        <end position="105"/>
    </location>
</feature>
<gene>
    <name evidence="3" type="ORF">GGQ74_002954</name>
</gene>